<keyword evidence="1" id="KW-0396">Initiation factor</keyword>
<keyword evidence="1" id="KW-0648">Protein biosynthesis</keyword>
<organism evidence="1 2">
    <name type="scientific">Pluteus cervinus</name>
    <dbReference type="NCBI Taxonomy" id="181527"/>
    <lineage>
        <taxon>Eukaryota</taxon>
        <taxon>Fungi</taxon>
        <taxon>Dikarya</taxon>
        <taxon>Basidiomycota</taxon>
        <taxon>Agaricomycotina</taxon>
        <taxon>Agaricomycetes</taxon>
        <taxon>Agaricomycetidae</taxon>
        <taxon>Agaricales</taxon>
        <taxon>Pluteineae</taxon>
        <taxon>Pluteaceae</taxon>
        <taxon>Pluteus</taxon>
    </lineage>
</organism>
<protein>
    <submittedName>
        <fullName evidence="1">Eukaryotic translation initiation factor 3 subunit 6</fullName>
    </submittedName>
</protein>
<sequence>MAQQRMALWAAEADIDEDVDLSLALGTYGQNGAFDDAYLQQPQFDESTFIAMQQHMAQRNAFAQIPDVVKSFIIHFHQAVQTNNLPEITVAYESGWNKYTEKFYAKTEWPEAEIIAPLVNDDPIFLILYRELYYRHVYSRLQPNIDDRFHSYENSCELFNYLLNSDGPVTLELPEQWLWDIVDEFIYQYQVFCSWRSKPKTKTDEELATLADGDPVWSSYSVLNVLYSLIQKSRVNDYINAQQQGKSPEEIAEIVGEYGQRPLYRMLGYFSIIGLLRVHVLLGDFTLALKVMENVELNQKSPFTRVTACHVATYYYVGFCYIMLRRYPDAIRTFVTILNFIMRMRQYHTRSYQYDQISKTADRMYALFAICHALSPSRLDDNIANIAKERFGEQYTKMSRGGEEGPPAFEELFLYACPKFISANSPPYNDPDAVLQLLSAEGDSTATDPTHRHLNLFLADVATQSQVPTLRSFLKLYTSLGSKKLANFLDADEEEIVQKMMVLKQVSRSVSHVSGEERGLLDGQTIVTSDLNFVIDESMLHIAESTIGRRYAGWFIKNTERTQRIYDDLKNSPLPVVKPSSQPGAQNAAASSSNEAPQKGPKTGQKVAWGGAKVVS</sequence>
<dbReference type="EMBL" id="ML208419">
    <property type="protein sequence ID" value="TFK65986.1"/>
    <property type="molecule type" value="Genomic_DNA"/>
</dbReference>
<reference evidence="1 2" key="1">
    <citation type="journal article" date="2019" name="Nat. Ecol. Evol.">
        <title>Megaphylogeny resolves global patterns of mushroom evolution.</title>
        <authorList>
            <person name="Varga T."/>
            <person name="Krizsan K."/>
            <person name="Foldi C."/>
            <person name="Dima B."/>
            <person name="Sanchez-Garcia M."/>
            <person name="Sanchez-Ramirez S."/>
            <person name="Szollosi G.J."/>
            <person name="Szarkandi J.G."/>
            <person name="Papp V."/>
            <person name="Albert L."/>
            <person name="Andreopoulos W."/>
            <person name="Angelini C."/>
            <person name="Antonin V."/>
            <person name="Barry K.W."/>
            <person name="Bougher N.L."/>
            <person name="Buchanan P."/>
            <person name="Buyck B."/>
            <person name="Bense V."/>
            <person name="Catcheside P."/>
            <person name="Chovatia M."/>
            <person name="Cooper J."/>
            <person name="Damon W."/>
            <person name="Desjardin D."/>
            <person name="Finy P."/>
            <person name="Geml J."/>
            <person name="Haridas S."/>
            <person name="Hughes K."/>
            <person name="Justo A."/>
            <person name="Karasinski D."/>
            <person name="Kautmanova I."/>
            <person name="Kiss B."/>
            <person name="Kocsube S."/>
            <person name="Kotiranta H."/>
            <person name="LaButti K.M."/>
            <person name="Lechner B.E."/>
            <person name="Liimatainen K."/>
            <person name="Lipzen A."/>
            <person name="Lukacs Z."/>
            <person name="Mihaltcheva S."/>
            <person name="Morgado L.N."/>
            <person name="Niskanen T."/>
            <person name="Noordeloos M.E."/>
            <person name="Ohm R.A."/>
            <person name="Ortiz-Santana B."/>
            <person name="Ovrebo C."/>
            <person name="Racz N."/>
            <person name="Riley R."/>
            <person name="Savchenko A."/>
            <person name="Shiryaev A."/>
            <person name="Soop K."/>
            <person name="Spirin V."/>
            <person name="Szebenyi C."/>
            <person name="Tomsovsky M."/>
            <person name="Tulloss R.E."/>
            <person name="Uehling J."/>
            <person name="Grigoriev I.V."/>
            <person name="Vagvolgyi C."/>
            <person name="Papp T."/>
            <person name="Martin F.M."/>
            <person name="Miettinen O."/>
            <person name="Hibbett D.S."/>
            <person name="Nagy L.G."/>
        </authorList>
    </citation>
    <scope>NUCLEOTIDE SEQUENCE [LARGE SCALE GENOMIC DNA]</scope>
    <source>
        <strain evidence="1 2">NL-1719</strain>
    </source>
</reference>
<proteinExistence type="predicted"/>
<evidence type="ECO:0000313" key="1">
    <source>
        <dbReference type="EMBL" id="TFK65986.1"/>
    </source>
</evidence>
<gene>
    <name evidence="1" type="ORF">BDN72DRAFT_844895</name>
</gene>
<evidence type="ECO:0000313" key="2">
    <source>
        <dbReference type="Proteomes" id="UP000308600"/>
    </source>
</evidence>
<keyword evidence="2" id="KW-1185">Reference proteome</keyword>
<name>A0ACD3AKD7_9AGAR</name>
<dbReference type="Proteomes" id="UP000308600">
    <property type="component" value="Unassembled WGS sequence"/>
</dbReference>
<accession>A0ACD3AKD7</accession>